<dbReference type="InterPro" id="IPR003156">
    <property type="entry name" value="DHHA1_dom"/>
</dbReference>
<dbReference type="Proteomes" id="UP000294299">
    <property type="component" value="Chromosome NFRAN"/>
</dbReference>
<dbReference type="PANTHER" id="PTHR42146:SF1">
    <property type="entry name" value="OLIGORIBONUCLEASE NRNB"/>
    <property type="match status" value="1"/>
</dbReference>
<dbReference type="PANTHER" id="PTHR42146">
    <property type="entry name" value="3',5'-CYCLIC-NUCLEOTIDE PHOSPHODIESTERASE"/>
    <property type="match status" value="1"/>
</dbReference>
<dbReference type="EMBL" id="LR216287">
    <property type="protein sequence ID" value="VFJ15517.1"/>
    <property type="molecule type" value="Genomic_DNA"/>
</dbReference>
<dbReference type="InterPro" id="IPR052968">
    <property type="entry name" value="Nucleotide_metab_enz"/>
</dbReference>
<evidence type="ECO:0000313" key="4">
    <source>
        <dbReference type="Proteomes" id="UP000294299"/>
    </source>
</evidence>
<evidence type="ECO:0000313" key="3">
    <source>
        <dbReference type="EMBL" id="VFJ15517.1"/>
    </source>
</evidence>
<gene>
    <name evidence="3" type="ORF">NFRAN_3199</name>
</gene>
<name>A0A484IFB0_9ARCH</name>
<reference evidence="3 4" key="1">
    <citation type="submission" date="2019-02" db="EMBL/GenBank/DDBJ databases">
        <authorList>
            <person name="Lehtovirta-Morley E L."/>
        </authorList>
    </citation>
    <scope>NUCLEOTIDE SEQUENCE [LARGE SCALE GENOMIC DNA]</scope>
    <source>
        <strain evidence="3">NFRAN1</strain>
    </source>
</reference>
<dbReference type="InterPro" id="IPR001667">
    <property type="entry name" value="DDH_dom"/>
</dbReference>
<keyword evidence="4" id="KW-1185">Reference proteome</keyword>
<dbReference type="Gene3D" id="3.10.310.30">
    <property type="match status" value="1"/>
</dbReference>
<feature type="domain" description="DDH" evidence="1">
    <location>
        <begin position="11"/>
        <end position="136"/>
    </location>
</feature>
<sequence>MIRIFVILKSICISHKEDVDGIVSAALLQAGLKVRHLFLVDYPNLLNSLDYVISMCSKDRTFTRVFICDVGLNMKNQFLFLEKLNLLVSNNIKVIYIDHHYLEPAIKDKITKMGITLIHDIDECTSVQIYYLLRNRMDKVYSFFASAGALTDYMEDRPRARRLVNKFDRTFLMLESCYLSYMISASQKNIDFLKSISKDISKGIMPHELKHGCNLVRQFSQKVSDAISLIEKQSIHLANISYFEHELELSSSMIVNFVLGLSGKKVGIAFKMKSNINSYILSIRGSKECQVHLGKLVNNLSMDFGGSGGGHEKACGAVIPIENISAFLEKLDELIC</sequence>
<feature type="domain" description="DHHA1" evidence="2">
    <location>
        <begin position="252"/>
        <end position="335"/>
    </location>
</feature>
<evidence type="ECO:0000259" key="1">
    <source>
        <dbReference type="Pfam" id="PF01368"/>
    </source>
</evidence>
<accession>A0A484IFB0</accession>
<dbReference type="InterPro" id="IPR038763">
    <property type="entry name" value="DHH_sf"/>
</dbReference>
<dbReference type="SUPFAM" id="SSF64182">
    <property type="entry name" value="DHH phosphoesterases"/>
    <property type="match status" value="1"/>
</dbReference>
<protein>
    <submittedName>
        <fullName evidence="3">DHHA1 domain protein</fullName>
    </submittedName>
</protein>
<organism evidence="3 4">
    <name type="scientific">Candidatus Nitrosocosmicus franklandianus</name>
    <dbReference type="NCBI Taxonomy" id="1798806"/>
    <lineage>
        <taxon>Archaea</taxon>
        <taxon>Nitrososphaerota</taxon>
        <taxon>Nitrososphaeria</taxon>
        <taxon>Nitrososphaerales</taxon>
        <taxon>Nitrososphaeraceae</taxon>
        <taxon>Candidatus Nitrosocosmicus</taxon>
    </lineage>
</organism>
<proteinExistence type="predicted"/>
<dbReference type="Pfam" id="PF02272">
    <property type="entry name" value="DHHA1"/>
    <property type="match status" value="1"/>
</dbReference>
<dbReference type="Pfam" id="PF01368">
    <property type="entry name" value="DHH"/>
    <property type="match status" value="1"/>
</dbReference>
<dbReference type="GO" id="GO:0003676">
    <property type="term" value="F:nucleic acid binding"/>
    <property type="evidence" value="ECO:0007669"/>
    <property type="project" value="InterPro"/>
</dbReference>
<dbReference type="AlphaFoldDB" id="A0A484IFB0"/>
<evidence type="ECO:0000259" key="2">
    <source>
        <dbReference type="Pfam" id="PF02272"/>
    </source>
</evidence>
<dbReference type="KEGG" id="nfn:NFRAN_3199"/>